<comment type="caution">
    <text evidence="12">The sequence shown here is derived from an EMBL/GenBank/DDBJ whole genome shotgun (WGS) entry which is preliminary data.</text>
</comment>
<keyword evidence="5" id="KW-0997">Cell inner membrane</keyword>
<dbReference type="EMBL" id="SPMZ01000023">
    <property type="protein sequence ID" value="NMQ19271.1"/>
    <property type="molecule type" value="Genomic_DNA"/>
</dbReference>
<evidence type="ECO:0000256" key="3">
    <source>
        <dbReference type="ARBA" id="ARBA00022448"/>
    </source>
</evidence>
<feature type="domain" description="ABC transmembrane type-1" evidence="11">
    <location>
        <begin position="113"/>
        <end position="294"/>
    </location>
</feature>
<feature type="transmembrane region" description="Helical" evidence="10">
    <location>
        <begin position="177"/>
        <end position="196"/>
    </location>
</feature>
<keyword evidence="7 10" id="KW-1133">Transmembrane helix</keyword>
<dbReference type="PANTHER" id="PTHR30151">
    <property type="entry name" value="ALKANE SULFONATE ABC TRANSPORTER-RELATED, MEMBRANE SUBUNIT"/>
    <property type="match status" value="1"/>
</dbReference>
<evidence type="ECO:0000256" key="8">
    <source>
        <dbReference type="ARBA" id="ARBA00023065"/>
    </source>
</evidence>
<feature type="transmembrane region" description="Helical" evidence="10">
    <location>
        <begin position="270"/>
        <end position="289"/>
    </location>
</feature>
<keyword evidence="9 10" id="KW-0472">Membrane</keyword>
<evidence type="ECO:0000256" key="1">
    <source>
        <dbReference type="ARBA" id="ARBA00004533"/>
    </source>
</evidence>
<dbReference type="SUPFAM" id="SSF161098">
    <property type="entry name" value="MetI-like"/>
    <property type="match status" value="1"/>
</dbReference>
<dbReference type="Gene3D" id="1.10.3720.10">
    <property type="entry name" value="MetI-like"/>
    <property type="match status" value="1"/>
</dbReference>
<keyword evidence="4" id="KW-1003">Cell membrane</keyword>
<evidence type="ECO:0000313" key="12">
    <source>
        <dbReference type="EMBL" id="NMQ19271.1"/>
    </source>
</evidence>
<protein>
    <submittedName>
        <fullName evidence="12">Nitrate ABC transporter, permease protein</fullName>
    </submittedName>
</protein>
<gene>
    <name evidence="12" type="primary">ntrB</name>
    <name evidence="12" type="ORF">E4P82_08755</name>
</gene>
<evidence type="ECO:0000259" key="11">
    <source>
        <dbReference type="PROSITE" id="PS50928"/>
    </source>
</evidence>
<evidence type="ECO:0000313" key="13">
    <source>
        <dbReference type="Proteomes" id="UP000760480"/>
    </source>
</evidence>
<keyword evidence="3 10" id="KW-0813">Transport</keyword>
<comment type="similarity">
    <text evidence="10">Belongs to the binding-protein-dependent transport system permease family.</text>
</comment>
<dbReference type="Pfam" id="PF00528">
    <property type="entry name" value="BPD_transp_1"/>
    <property type="match status" value="1"/>
</dbReference>
<dbReference type="PANTHER" id="PTHR30151:SF7">
    <property type="entry name" value="NITRATE IMPORT PERMEASE PROTEIN NRTB"/>
    <property type="match status" value="1"/>
</dbReference>
<feature type="transmembrane region" description="Helical" evidence="10">
    <location>
        <begin position="51"/>
        <end position="73"/>
    </location>
</feature>
<dbReference type="InterPro" id="IPR000515">
    <property type="entry name" value="MetI-like"/>
</dbReference>
<feature type="transmembrane region" description="Helical" evidence="10">
    <location>
        <begin position="120"/>
        <end position="139"/>
    </location>
</feature>
<evidence type="ECO:0000256" key="5">
    <source>
        <dbReference type="ARBA" id="ARBA00022519"/>
    </source>
</evidence>
<evidence type="ECO:0000256" key="2">
    <source>
        <dbReference type="ARBA" id="ARBA00004651"/>
    </source>
</evidence>
<evidence type="ECO:0000256" key="9">
    <source>
        <dbReference type="ARBA" id="ARBA00023136"/>
    </source>
</evidence>
<dbReference type="CDD" id="cd06261">
    <property type="entry name" value="TM_PBP2"/>
    <property type="match status" value="1"/>
</dbReference>
<evidence type="ECO:0000256" key="4">
    <source>
        <dbReference type="ARBA" id="ARBA00022475"/>
    </source>
</evidence>
<dbReference type="PROSITE" id="PS50928">
    <property type="entry name" value="ABC_TM1"/>
    <property type="match status" value="1"/>
</dbReference>
<accession>A0ABX1TIS9</accession>
<organism evidence="12 13">
    <name type="scientific">Candidatus Competibacter phosphatis</name>
    <dbReference type="NCBI Taxonomy" id="221280"/>
    <lineage>
        <taxon>Bacteria</taxon>
        <taxon>Pseudomonadati</taxon>
        <taxon>Pseudomonadota</taxon>
        <taxon>Gammaproteobacteria</taxon>
        <taxon>Candidatus Competibacteraceae</taxon>
        <taxon>Candidatus Competibacter</taxon>
    </lineage>
</organism>
<proteinExistence type="inferred from homology"/>
<dbReference type="InterPro" id="IPR035906">
    <property type="entry name" value="MetI-like_sf"/>
</dbReference>
<keyword evidence="8" id="KW-0406">Ion transport</keyword>
<evidence type="ECO:0000256" key="10">
    <source>
        <dbReference type="RuleBase" id="RU363032"/>
    </source>
</evidence>
<sequence>MEPQRLETPAPMIVPNEQVDVTAANRERQPPVPKMETAIAPVSRTRTRVAAVLRAILLPALTFLVVLAIWSFVNAKITSDIPTPAEAWTRAVEVLGNPFYDAGPNDMGIGWQVLYSLGRVMAGFALAVVVGIPVGFLMGASRAVHQACYPLVQILRPVSPLAWLPIGLLIFQAKDPSAIFVIFITSIWPVIVNTAAGVQAIPQDYLNVARVLQLGKLEVTRRILIPATLPHILTGMRLSLSVAWMVIVAAEMLTGGIGIGFYVWDEWNNLNVASIIVAIGVIGLVGILLESVMNLAQRHFDYNRR</sequence>
<keyword evidence="6 10" id="KW-0812">Transmembrane</keyword>
<dbReference type="NCBIfam" id="TIGR01183">
    <property type="entry name" value="ntrB"/>
    <property type="match status" value="1"/>
</dbReference>
<feature type="transmembrane region" description="Helical" evidence="10">
    <location>
        <begin position="242"/>
        <end position="264"/>
    </location>
</feature>
<reference evidence="12 13" key="1">
    <citation type="submission" date="2019-03" db="EMBL/GenBank/DDBJ databases">
        <title>Metabolic reconstructions from genomes of highly enriched 'Candidatus Accumulibacter' and 'Candidatus Competibacter' bioreactor populations.</title>
        <authorList>
            <person name="Annavajhala M.K."/>
            <person name="Welles L."/>
            <person name="Abbas B."/>
            <person name="Sorokin D."/>
            <person name="Park H."/>
            <person name="Van Loosdrecht M."/>
            <person name="Chandran K."/>
        </authorList>
    </citation>
    <scope>NUCLEOTIDE SEQUENCE [LARGE SCALE GENOMIC DNA]</scope>
    <source>
        <strain evidence="12 13">SBR_G</strain>
    </source>
</reference>
<evidence type="ECO:0000256" key="6">
    <source>
        <dbReference type="ARBA" id="ARBA00022692"/>
    </source>
</evidence>
<dbReference type="Proteomes" id="UP000760480">
    <property type="component" value="Unassembled WGS sequence"/>
</dbReference>
<name>A0ABX1TIS9_9GAMM</name>
<evidence type="ECO:0000256" key="7">
    <source>
        <dbReference type="ARBA" id="ARBA00022989"/>
    </source>
</evidence>
<comment type="subcellular location">
    <subcellularLocation>
        <location evidence="1">Cell inner membrane</location>
    </subcellularLocation>
    <subcellularLocation>
        <location evidence="2 10">Cell membrane</location>
        <topology evidence="2 10">Multi-pass membrane protein</topology>
    </subcellularLocation>
</comment>
<dbReference type="InterPro" id="IPR005889">
    <property type="entry name" value="NtrB"/>
</dbReference>
<keyword evidence="13" id="KW-1185">Reference proteome</keyword>